<evidence type="ECO:0000259" key="10">
    <source>
        <dbReference type="Pfam" id="PF00150"/>
    </source>
</evidence>
<dbReference type="Pfam" id="PF00150">
    <property type="entry name" value="Cellulase"/>
    <property type="match status" value="1"/>
</dbReference>
<dbReference type="AlphaFoldDB" id="A0A1M6DYH0"/>
<keyword evidence="3 8" id="KW-0378">Hydrolase</keyword>
<dbReference type="InterPro" id="IPR018087">
    <property type="entry name" value="Glyco_hydro_5_CS"/>
</dbReference>
<reference evidence="11 12" key="1">
    <citation type="submission" date="2016-11" db="EMBL/GenBank/DDBJ databases">
        <authorList>
            <person name="Jaros S."/>
            <person name="Januszkiewicz K."/>
            <person name="Wedrychowicz H."/>
        </authorList>
    </citation>
    <scope>NUCLEOTIDE SEQUENCE [LARGE SCALE GENOMIC DNA]</scope>
    <source>
        <strain evidence="11 12">DSM 14809</strain>
    </source>
</reference>
<dbReference type="SUPFAM" id="SSF51445">
    <property type="entry name" value="(Trans)glycosidases"/>
    <property type="match status" value="1"/>
</dbReference>
<proteinExistence type="inferred from homology"/>
<keyword evidence="6 8" id="KW-0326">Glycosidase</keyword>
<gene>
    <name evidence="11" type="ORF">SAMN02745725_01081</name>
</gene>
<evidence type="ECO:0000313" key="12">
    <source>
        <dbReference type="Proteomes" id="UP000184185"/>
    </source>
</evidence>
<evidence type="ECO:0000256" key="8">
    <source>
        <dbReference type="RuleBase" id="RU361153"/>
    </source>
</evidence>
<evidence type="ECO:0000256" key="5">
    <source>
        <dbReference type="ARBA" id="ARBA00023277"/>
    </source>
</evidence>
<dbReference type="InterPro" id="IPR017853">
    <property type="entry name" value="GH"/>
</dbReference>
<keyword evidence="12" id="KW-1185">Reference proteome</keyword>
<dbReference type="PANTHER" id="PTHR34142:SF1">
    <property type="entry name" value="GLYCOSIDE HYDROLASE FAMILY 5 DOMAIN-CONTAINING PROTEIN"/>
    <property type="match status" value="1"/>
</dbReference>
<name>A0A1M6DYH0_PSEXY</name>
<evidence type="ECO:0000256" key="6">
    <source>
        <dbReference type="ARBA" id="ARBA00023295"/>
    </source>
</evidence>
<dbReference type="OrthoDB" id="154460at2"/>
<protein>
    <recommendedName>
        <fullName evidence="2">cellulase</fullName>
        <ecNumber evidence="2">3.2.1.4</ecNumber>
    </recommendedName>
</protein>
<dbReference type="EC" id="3.2.1.4" evidence="2"/>
<evidence type="ECO:0000256" key="7">
    <source>
        <dbReference type="ARBA" id="ARBA00023326"/>
    </source>
</evidence>
<dbReference type="PROSITE" id="PS00659">
    <property type="entry name" value="GLYCOSYL_HYDROL_F5"/>
    <property type="match status" value="1"/>
</dbReference>
<feature type="domain" description="Glycoside hydrolase family 5" evidence="10">
    <location>
        <begin position="129"/>
        <end position="383"/>
    </location>
</feature>
<organism evidence="11 12">
    <name type="scientific">Pseudobutyrivibrio xylanivorans DSM 14809</name>
    <dbReference type="NCBI Taxonomy" id="1123012"/>
    <lineage>
        <taxon>Bacteria</taxon>
        <taxon>Bacillati</taxon>
        <taxon>Bacillota</taxon>
        <taxon>Clostridia</taxon>
        <taxon>Lachnospirales</taxon>
        <taxon>Lachnospiraceae</taxon>
        <taxon>Pseudobutyrivibrio</taxon>
    </lineage>
</organism>
<accession>A0A1M6DYH0</accession>
<keyword evidence="7" id="KW-0624">Polysaccharide degradation</keyword>
<keyword evidence="4" id="KW-0136">Cellulose degradation</keyword>
<dbReference type="GO" id="GO:0008810">
    <property type="term" value="F:cellulase activity"/>
    <property type="evidence" value="ECO:0007669"/>
    <property type="project" value="UniProtKB-EC"/>
</dbReference>
<keyword evidence="5" id="KW-0119">Carbohydrate metabolism</keyword>
<comment type="catalytic activity">
    <reaction evidence="1">
        <text>Endohydrolysis of (1-&gt;4)-beta-D-glucosidic linkages in cellulose, lichenin and cereal beta-D-glucans.</text>
        <dbReference type="EC" id="3.2.1.4"/>
    </reaction>
</comment>
<dbReference type="GO" id="GO:0030245">
    <property type="term" value="P:cellulose catabolic process"/>
    <property type="evidence" value="ECO:0007669"/>
    <property type="project" value="UniProtKB-KW"/>
</dbReference>
<dbReference type="Gene3D" id="3.20.20.80">
    <property type="entry name" value="Glycosidases"/>
    <property type="match status" value="1"/>
</dbReference>
<feature type="region of interest" description="Disordered" evidence="9">
    <location>
        <begin position="77"/>
        <end position="97"/>
    </location>
</feature>
<dbReference type="InterPro" id="IPR001547">
    <property type="entry name" value="Glyco_hydro_5"/>
</dbReference>
<dbReference type="Proteomes" id="UP000184185">
    <property type="component" value="Unassembled WGS sequence"/>
</dbReference>
<comment type="similarity">
    <text evidence="8">Belongs to the glycosyl hydrolase 5 (cellulase A) family.</text>
</comment>
<evidence type="ECO:0000256" key="4">
    <source>
        <dbReference type="ARBA" id="ARBA00023001"/>
    </source>
</evidence>
<evidence type="ECO:0000256" key="2">
    <source>
        <dbReference type="ARBA" id="ARBA00012601"/>
    </source>
</evidence>
<evidence type="ECO:0000256" key="1">
    <source>
        <dbReference type="ARBA" id="ARBA00000966"/>
    </source>
</evidence>
<sequence length="440" mass="50231">MVGKKQRFRTVLLIIFLAVAIVGGVFAVSYFKGGVTFPWQVAIEEQEPEQVAQEPAKEEPKLVIKEKKQDEAVKKEEELKKAKEEADKKAKEEAEKEAKEKELAESVIQTGKQLDYYGAIHVEDGRLYDEVRNEVRLTGISTNNLSWYPEFASADTIKFLKSNLGINVIRLALFTSDYDGYCVAGADKQEELKEVIDEAVKAATDNDMYVILDWHTLNDANPNEYKSEAIQFFGEMVRKYELNDNVIYEICNEPNDDTTWEDIKAYAKEVIPVIRRVNRTAIILVGTPKGCTDLESVLADPLDSDAFGTNIMYTYHFNARTQKSSDRNALINALEDGLPVFVSQFSYYSADGVGDLDKHEATRWDDLMDDYNLSTCIWNLSNSDEGSALINQSCDKYFDFKYEDLTEQGKHLFERLSDNRKKAEIPEKDEIKDSKEIKRR</sequence>
<evidence type="ECO:0000256" key="3">
    <source>
        <dbReference type="ARBA" id="ARBA00022801"/>
    </source>
</evidence>
<evidence type="ECO:0000256" key="9">
    <source>
        <dbReference type="SAM" id="MobiDB-lite"/>
    </source>
</evidence>
<dbReference type="EMBL" id="FQYQ01000005">
    <property type="protein sequence ID" value="SHI78193.1"/>
    <property type="molecule type" value="Genomic_DNA"/>
</dbReference>
<evidence type="ECO:0000313" key="11">
    <source>
        <dbReference type="EMBL" id="SHI78193.1"/>
    </source>
</evidence>
<dbReference type="PANTHER" id="PTHR34142">
    <property type="entry name" value="ENDO-BETA-1,4-GLUCANASE A"/>
    <property type="match status" value="1"/>
</dbReference>
<dbReference type="RefSeq" id="WP_072913796.1">
    <property type="nucleotide sequence ID" value="NZ_FQYQ01000005.1"/>
</dbReference>